<keyword evidence="5" id="KW-0539">Nucleus</keyword>
<dbReference type="PANTHER" id="PTHR31845:SF33">
    <property type="entry name" value="ZN(II)2CYS6 TRANSCRIPTION FACTOR (EUROFUNG)"/>
    <property type="match status" value="1"/>
</dbReference>
<keyword evidence="6" id="KW-0175">Coiled coil</keyword>
<accession>A0ABZ1CPC5</accession>
<feature type="coiled-coil region" evidence="6">
    <location>
        <begin position="117"/>
        <end position="151"/>
    </location>
</feature>
<dbReference type="EMBL" id="CP141881">
    <property type="protein sequence ID" value="WRT63496.1"/>
    <property type="molecule type" value="Genomic_DNA"/>
</dbReference>
<organism evidence="8 9">
    <name type="scientific">Kwoniella shivajii</name>
    <dbReference type="NCBI Taxonomy" id="564305"/>
    <lineage>
        <taxon>Eukaryota</taxon>
        <taxon>Fungi</taxon>
        <taxon>Dikarya</taxon>
        <taxon>Basidiomycota</taxon>
        <taxon>Agaricomycotina</taxon>
        <taxon>Tremellomycetes</taxon>
        <taxon>Tremellales</taxon>
        <taxon>Cryptococcaceae</taxon>
        <taxon>Kwoniella</taxon>
    </lineage>
</organism>
<keyword evidence="4" id="KW-0804">Transcription</keyword>
<proteinExistence type="predicted"/>
<evidence type="ECO:0000313" key="9">
    <source>
        <dbReference type="Proteomes" id="UP001329825"/>
    </source>
</evidence>
<dbReference type="Gene3D" id="4.10.240.10">
    <property type="entry name" value="Zn(2)-C6 fungal-type DNA-binding domain"/>
    <property type="match status" value="1"/>
</dbReference>
<dbReference type="RefSeq" id="XP_062788236.1">
    <property type="nucleotide sequence ID" value="XM_062932185.1"/>
</dbReference>
<evidence type="ECO:0000256" key="6">
    <source>
        <dbReference type="SAM" id="Coils"/>
    </source>
</evidence>
<evidence type="ECO:0000256" key="1">
    <source>
        <dbReference type="ARBA" id="ARBA00004123"/>
    </source>
</evidence>
<evidence type="ECO:0000256" key="4">
    <source>
        <dbReference type="ARBA" id="ARBA00023163"/>
    </source>
</evidence>
<gene>
    <name evidence="8" type="ORF">IL334_000401</name>
</gene>
<keyword evidence="9" id="KW-1185">Reference proteome</keyword>
<name>A0ABZ1CPC5_9TREE</name>
<evidence type="ECO:0000256" key="7">
    <source>
        <dbReference type="SAM" id="MobiDB-lite"/>
    </source>
</evidence>
<keyword evidence="3" id="KW-0238">DNA-binding</keyword>
<dbReference type="GeneID" id="87952532"/>
<dbReference type="InterPro" id="IPR036864">
    <property type="entry name" value="Zn2-C6_fun-type_DNA-bd_sf"/>
</dbReference>
<evidence type="ECO:0000313" key="8">
    <source>
        <dbReference type="EMBL" id="WRT63496.1"/>
    </source>
</evidence>
<keyword evidence="2" id="KW-0805">Transcription regulation</keyword>
<evidence type="ECO:0000256" key="2">
    <source>
        <dbReference type="ARBA" id="ARBA00023015"/>
    </source>
</evidence>
<evidence type="ECO:0000256" key="3">
    <source>
        <dbReference type="ARBA" id="ARBA00023125"/>
    </source>
</evidence>
<evidence type="ECO:0000256" key="5">
    <source>
        <dbReference type="ARBA" id="ARBA00023242"/>
    </source>
</evidence>
<dbReference type="SUPFAM" id="SSF57701">
    <property type="entry name" value="Zn2/Cys6 DNA-binding domain"/>
    <property type="match status" value="1"/>
</dbReference>
<feature type="compositionally biased region" description="Low complexity" evidence="7">
    <location>
        <begin position="91"/>
        <end position="102"/>
    </location>
</feature>
<dbReference type="CDD" id="cd00067">
    <property type="entry name" value="GAL4"/>
    <property type="match status" value="1"/>
</dbReference>
<reference evidence="8 9" key="1">
    <citation type="submission" date="2024-01" db="EMBL/GenBank/DDBJ databases">
        <title>Comparative genomics of Cryptococcus and Kwoniella reveals pathogenesis evolution and contrasting modes of karyotype evolution via chromosome fusion or intercentromeric recombination.</title>
        <authorList>
            <person name="Coelho M.A."/>
            <person name="David-Palma M."/>
            <person name="Shea T."/>
            <person name="Bowers K."/>
            <person name="McGinley-Smith S."/>
            <person name="Mohammad A.W."/>
            <person name="Gnirke A."/>
            <person name="Yurkov A.M."/>
            <person name="Nowrousian M."/>
            <person name="Sun S."/>
            <person name="Cuomo C.A."/>
            <person name="Heitman J."/>
        </authorList>
    </citation>
    <scope>NUCLEOTIDE SEQUENCE [LARGE SCALE GENOMIC DNA]</scope>
    <source>
        <strain evidence="8">CBS 11374</strain>
    </source>
</reference>
<dbReference type="Proteomes" id="UP001329825">
    <property type="component" value="Chromosome 1"/>
</dbReference>
<feature type="region of interest" description="Disordered" evidence="7">
    <location>
        <begin position="81"/>
        <end position="116"/>
    </location>
</feature>
<evidence type="ECO:0008006" key="10">
    <source>
        <dbReference type="Google" id="ProtNLM"/>
    </source>
</evidence>
<sequence>MPRELTPPSSSRPSKRTRIYRACQYCVSGKTRCEDVQAEGCYLCRKKGKDCSLKGMGSTEPTPTTNRNTNMNMDGQGMSMGTGHGMGHYRQFNSFSSNQNQNHSYDSNSRNDNHNDEDNIFVVIDEQEKRYKELEEKFNQLEKKFNQQLLSTSSLSTPMNQDQPQTQTHVRLQNGNNERGQVPSPAQTKVVVSPHYAVTSHPLLIKSWQSHPRIFDENLFGVTDPKSLPDIIESGLLNRSQVEMAFQMFKHRFSLMYPLSPFLRSSTSAPQNSLMNLAMLYHVGHDLVSSNNLQHLLDQTLSAVFSGVVSYEIVFGLFILSLCPVQKCDLPRSQPSSLRMISLAYQIGCDIGLPQMVENVMRHRKDLAEPWMEGKMDLVLLWSAVINRYNILHIICTPVCRRIPSSALLIPDHPSETMQTTIRHLRSEALLINLVEDIIENLVELEVDWTQEKLNRCTEDSGRLRSALKQFRQNVRQSDLTRSLEYDSRAIEFSLVIRLAIFIQQMPSPVKPDIRMPGLHFIGTFWLPTSRAMIDLTHSMGISQSDCSTIDPGTTGRSRPFPSYIVSSVALAFVSLRRAMIHTAQTHPDAQLVEYEIARKTEKVLLDIGGTPSLLVKHTAEQLGPLGESPYQTNGSVPAPGSGNGTILSTSNALSTDLLPDLSWPGWDWSTLLLDPYAFDVGSSSGINMT</sequence>
<dbReference type="PANTHER" id="PTHR31845">
    <property type="entry name" value="FINGER DOMAIN PROTEIN, PUTATIVE-RELATED"/>
    <property type="match status" value="1"/>
</dbReference>
<comment type="subcellular location">
    <subcellularLocation>
        <location evidence="1">Nucleus</location>
    </subcellularLocation>
</comment>
<dbReference type="InterPro" id="IPR051089">
    <property type="entry name" value="prtT"/>
</dbReference>
<protein>
    <recommendedName>
        <fullName evidence="10">Zn(2)-C6 fungal-type domain-containing protein</fullName>
    </recommendedName>
</protein>
<dbReference type="InterPro" id="IPR001138">
    <property type="entry name" value="Zn2Cys6_DnaBD"/>
</dbReference>